<keyword evidence="1" id="KW-0732">Signal</keyword>
<dbReference type="InterPro" id="IPR019389">
    <property type="entry name" value="Selenoprotein_T"/>
</dbReference>
<proteinExistence type="predicted"/>
<dbReference type="GO" id="GO:0045454">
    <property type="term" value="P:cell redox homeostasis"/>
    <property type="evidence" value="ECO:0007669"/>
    <property type="project" value="TreeGrafter"/>
</dbReference>
<evidence type="ECO:0000256" key="2">
    <source>
        <dbReference type="ARBA" id="ARBA00023284"/>
    </source>
</evidence>
<reference evidence="3" key="1">
    <citation type="submission" date="2014-05" db="EMBL/GenBank/DDBJ databases">
        <title>The transcriptome of the halophilic microalga Tetraselmis sp. GSL018 isolated from the Great Salt Lake, Utah.</title>
        <authorList>
            <person name="Jinkerson R.E."/>
            <person name="D'Adamo S."/>
            <person name="Posewitz M.C."/>
        </authorList>
    </citation>
    <scope>NUCLEOTIDE SEQUENCE</scope>
    <source>
        <strain evidence="3">GSL018</strain>
    </source>
</reference>
<dbReference type="EMBL" id="GBEZ01018168">
    <property type="protein sequence ID" value="JAC68242.1"/>
    <property type="molecule type" value="Transcribed_RNA"/>
</dbReference>
<dbReference type="PANTHER" id="PTHR13544:SF0">
    <property type="entry name" value="THIOREDOXIN REDUCTASE-LIKE SELENOPROTEIN T"/>
    <property type="match status" value="1"/>
</dbReference>
<dbReference type="Gene3D" id="3.40.30.10">
    <property type="entry name" value="Glutaredoxin"/>
    <property type="match status" value="1"/>
</dbReference>
<dbReference type="NCBIfam" id="TIGR02174">
    <property type="entry name" value="CXXU_selWTH"/>
    <property type="match status" value="1"/>
</dbReference>
<name>A0A061R5R5_9CHLO</name>
<dbReference type="InterPro" id="IPR011893">
    <property type="entry name" value="Selenoprotein_Rdx-typ"/>
</dbReference>
<accession>A0A061R5R5</accession>
<dbReference type="InterPro" id="IPR036249">
    <property type="entry name" value="Thioredoxin-like_sf"/>
</dbReference>
<keyword evidence="2" id="KW-0676">Redox-active center</keyword>
<evidence type="ECO:0000313" key="3">
    <source>
        <dbReference type="EMBL" id="JAC68242.1"/>
    </source>
</evidence>
<gene>
    <name evidence="3" type="ORF">TSPGSL018_9188</name>
</gene>
<dbReference type="GO" id="GO:0004791">
    <property type="term" value="F:thioredoxin-disulfide reductase (NADPH) activity"/>
    <property type="evidence" value="ECO:0007669"/>
    <property type="project" value="TreeGrafter"/>
</dbReference>
<sequence length="124" mass="13933">MQVKSLVSREYPEMEVVATNYPVPPVKRALARLAGYLQMGLLGLTLAGDKIFPWLGLETPQLYNTVRDNKFAYCMAIWFVGNAVNNALISTGAFEIFYDGRLVFSKLAQERMPMADEILRALRG</sequence>
<dbReference type="PANTHER" id="PTHR13544">
    <property type="entry name" value="SELENOPROTEIN T"/>
    <property type="match status" value="1"/>
</dbReference>
<organism evidence="3">
    <name type="scientific">Tetraselmis sp. GSL018</name>
    <dbReference type="NCBI Taxonomy" id="582737"/>
    <lineage>
        <taxon>Eukaryota</taxon>
        <taxon>Viridiplantae</taxon>
        <taxon>Chlorophyta</taxon>
        <taxon>core chlorophytes</taxon>
        <taxon>Chlorodendrophyceae</taxon>
        <taxon>Chlorodendrales</taxon>
        <taxon>Chlorodendraceae</taxon>
        <taxon>Tetraselmis</taxon>
    </lineage>
</organism>
<dbReference type="Pfam" id="PF10262">
    <property type="entry name" value="Rdx"/>
    <property type="match status" value="1"/>
</dbReference>
<dbReference type="SUPFAM" id="SSF52833">
    <property type="entry name" value="Thioredoxin-like"/>
    <property type="match status" value="1"/>
</dbReference>
<dbReference type="AlphaFoldDB" id="A0A061R5R5"/>
<dbReference type="GO" id="GO:0005789">
    <property type="term" value="C:endoplasmic reticulum membrane"/>
    <property type="evidence" value="ECO:0007669"/>
    <property type="project" value="TreeGrafter"/>
</dbReference>
<evidence type="ECO:0000256" key="1">
    <source>
        <dbReference type="ARBA" id="ARBA00022729"/>
    </source>
</evidence>
<protein>
    <submittedName>
        <fullName evidence="3">Selenoprotein t</fullName>
    </submittedName>
</protein>